<evidence type="ECO:0000313" key="2">
    <source>
        <dbReference type="Proteomes" id="UP001283361"/>
    </source>
</evidence>
<evidence type="ECO:0000313" key="1">
    <source>
        <dbReference type="EMBL" id="KAK3790637.1"/>
    </source>
</evidence>
<comment type="caution">
    <text evidence="1">The sequence shown here is derived from an EMBL/GenBank/DDBJ whole genome shotgun (WGS) entry which is preliminary data.</text>
</comment>
<accession>A0AAE1E1L8</accession>
<gene>
    <name evidence="1" type="ORF">RRG08_048763</name>
</gene>
<dbReference type="AlphaFoldDB" id="A0AAE1E1L8"/>
<protein>
    <submittedName>
        <fullName evidence="1">Uncharacterized protein</fullName>
    </submittedName>
</protein>
<dbReference type="Proteomes" id="UP001283361">
    <property type="component" value="Unassembled WGS sequence"/>
</dbReference>
<keyword evidence="2" id="KW-1185">Reference proteome</keyword>
<organism evidence="1 2">
    <name type="scientific">Elysia crispata</name>
    <name type="common">lettuce slug</name>
    <dbReference type="NCBI Taxonomy" id="231223"/>
    <lineage>
        <taxon>Eukaryota</taxon>
        <taxon>Metazoa</taxon>
        <taxon>Spiralia</taxon>
        <taxon>Lophotrochozoa</taxon>
        <taxon>Mollusca</taxon>
        <taxon>Gastropoda</taxon>
        <taxon>Heterobranchia</taxon>
        <taxon>Euthyneura</taxon>
        <taxon>Panpulmonata</taxon>
        <taxon>Sacoglossa</taxon>
        <taxon>Placobranchoidea</taxon>
        <taxon>Plakobranchidae</taxon>
        <taxon>Elysia</taxon>
    </lineage>
</organism>
<reference evidence="1" key="1">
    <citation type="journal article" date="2023" name="G3 (Bethesda)">
        <title>A reference genome for the long-term kleptoplast-retaining sea slug Elysia crispata morphotype clarki.</title>
        <authorList>
            <person name="Eastman K.E."/>
            <person name="Pendleton A.L."/>
            <person name="Shaikh M.A."/>
            <person name="Suttiyut T."/>
            <person name="Ogas R."/>
            <person name="Tomko P."/>
            <person name="Gavelis G."/>
            <person name="Widhalm J.R."/>
            <person name="Wisecaver J.H."/>
        </authorList>
    </citation>
    <scope>NUCLEOTIDE SEQUENCE</scope>
    <source>
        <strain evidence="1">ECLA1</strain>
    </source>
</reference>
<sequence length="92" mass="10568">MDQCVYVRAQGWVYVRQSPQHKLEEDRDLCQSWRQRLGRALLLSQAGSSTLGKESFPGDQCSWVVVVRHPKRSQVPTTHASFCHSAMRDYCS</sequence>
<name>A0AAE1E1L8_9GAST</name>
<dbReference type="EMBL" id="JAWDGP010001522">
    <property type="protein sequence ID" value="KAK3790637.1"/>
    <property type="molecule type" value="Genomic_DNA"/>
</dbReference>
<proteinExistence type="predicted"/>